<feature type="domain" description="JmjC" evidence="14">
    <location>
        <begin position="269"/>
        <end position="406"/>
    </location>
</feature>
<evidence type="ECO:0000313" key="15">
    <source>
        <dbReference type="EMBL" id="NOV39952.1"/>
    </source>
</evidence>
<dbReference type="Pfam" id="PF24472">
    <property type="entry name" value="ARM_KDM8_N"/>
    <property type="match status" value="1"/>
</dbReference>
<keyword evidence="6" id="KW-0560">Oxidoreductase</keyword>
<dbReference type="PANTHER" id="PTHR12461:SF106">
    <property type="entry name" value="BIFUNCTIONAL PEPTIDASE AND ARGINYL-HYDROXYLASE JMJD5"/>
    <property type="match status" value="1"/>
</dbReference>
<dbReference type="VEuPathDB" id="VectorBase:LOC119159767"/>
<proteinExistence type="predicted"/>
<evidence type="ECO:0000256" key="7">
    <source>
        <dbReference type="ARBA" id="ARBA00023004"/>
    </source>
</evidence>
<sequence length="406" mass="46484">MLSIFCVRMSSLAQTHLSVPVTLDGYNFDDEDPVVAILKECVDFVNLPDTSGYVTTLQAHSENAKVICDMCWEMLNIGDWKNVPLHWRQMYSFGSLLKALCELGLEKPMKDILHSCDMGLIMGAPVMDNILAKLASNVHKELPELIPSALLEKVDCQEPHSMTLKFRLSRIECPSLEQFMNTYLLTEKPVIITKGMDHWPALSTRPWSIKHLVSIAGGRTVPVELGNKYTDEDWSQKLMTLASFVRTYILKEDGPDVGLGYMAQHQLFHQIPELQNDICVPTYCSLSEKEEVEPDINLWFGPEGTVSPLHHDPKNNLLAQVFGEKYIRLYEKSQTGFLYPYEERLLENTSQVDVEHPNHEKFPSFRRAQYTECVLRPGEMLFIPPKCWHFVRSLSPSLSVSFWWES</sequence>
<keyword evidence="5" id="KW-0223">Dioxygenase</keyword>
<dbReference type="GO" id="GO:0008168">
    <property type="term" value="F:methyltransferase activity"/>
    <property type="evidence" value="ECO:0007669"/>
    <property type="project" value="UniProtKB-KW"/>
</dbReference>
<dbReference type="InterPro" id="IPR041667">
    <property type="entry name" value="Cupin_8"/>
</dbReference>
<dbReference type="FunFam" id="2.60.120.650:FF:000061">
    <property type="entry name" value="Glucosamine 6-phosphate N-acetyltransferase"/>
    <property type="match status" value="1"/>
</dbReference>
<evidence type="ECO:0000256" key="6">
    <source>
        <dbReference type="ARBA" id="ARBA00023002"/>
    </source>
</evidence>
<dbReference type="SUPFAM" id="SSF51197">
    <property type="entry name" value="Clavaminate synthase-like"/>
    <property type="match status" value="1"/>
</dbReference>
<keyword evidence="4" id="KW-0156">Chromatin regulator</keyword>
<keyword evidence="10" id="KW-0804">Transcription</keyword>
<dbReference type="SMART" id="SM00558">
    <property type="entry name" value="JmjC"/>
    <property type="match status" value="1"/>
</dbReference>
<dbReference type="GO" id="GO:0048511">
    <property type="term" value="P:rhythmic process"/>
    <property type="evidence" value="ECO:0007669"/>
    <property type="project" value="UniProtKB-KW"/>
</dbReference>
<name>A0A6M2D1D4_RHIMP</name>
<evidence type="ECO:0000256" key="9">
    <source>
        <dbReference type="ARBA" id="ARBA00023108"/>
    </source>
</evidence>
<evidence type="ECO:0000259" key="14">
    <source>
        <dbReference type="PROSITE" id="PS51184"/>
    </source>
</evidence>
<accession>A0A6M2D1D4</accession>
<dbReference type="InterPro" id="IPR003347">
    <property type="entry name" value="JmjC_dom"/>
</dbReference>
<dbReference type="EMBL" id="GHWJ01007215">
    <property type="protein sequence ID" value="NOV39952.1"/>
    <property type="molecule type" value="Transcribed_RNA"/>
</dbReference>
<dbReference type="AlphaFoldDB" id="A0A6M2D1D4"/>
<evidence type="ECO:0000256" key="3">
    <source>
        <dbReference type="ARBA" id="ARBA00022723"/>
    </source>
</evidence>
<dbReference type="GO" id="GO:0005634">
    <property type="term" value="C:nucleus"/>
    <property type="evidence" value="ECO:0007669"/>
    <property type="project" value="UniProtKB-SubCell"/>
</dbReference>
<keyword evidence="9" id="KW-0090">Biological rhythms</keyword>
<dbReference type="GO" id="GO:0046872">
    <property type="term" value="F:metal ion binding"/>
    <property type="evidence" value="ECO:0007669"/>
    <property type="project" value="UniProtKB-KW"/>
</dbReference>
<keyword evidence="3" id="KW-0479">Metal-binding</keyword>
<dbReference type="GO" id="GO:0051864">
    <property type="term" value="F:histone H3K36 demethylase activity"/>
    <property type="evidence" value="ECO:0007669"/>
    <property type="project" value="TreeGrafter"/>
</dbReference>
<dbReference type="PROSITE" id="PS51184">
    <property type="entry name" value="JMJC"/>
    <property type="match status" value="1"/>
</dbReference>
<dbReference type="OrthoDB" id="47172at2759"/>
<evidence type="ECO:0000256" key="1">
    <source>
        <dbReference type="ARBA" id="ARBA00001954"/>
    </source>
</evidence>
<dbReference type="Pfam" id="PF13621">
    <property type="entry name" value="Cupin_8"/>
    <property type="match status" value="1"/>
</dbReference>
<organism evidence="15">
    <name type="scientific">Rhipicephalus microplus</name>
    <name type="common">Cattle tick</name>
    <name type="synonym">Boophilus microplus</name>
    <dbReference type="NCBI Taxonomy" id="6941"/>
    <lineage>
        <taxon>Eukaryota</taxon>
        <taxon>Metazoa</taxon>
        <taxon>Ecdysozoa</taxon>
        <taxon>Arthropoda</taxon>
        <taxon>Chelicerata</taxon>
        <taxon>Arachnida</taxon>
        <taxon>Acari</taxon>
        <taxon>Parasitiformes</taxon>
        <taxon>Ixodida</taxon>
        <taxon>Ixodoidea</taxon>
        <taxon>Ixodidae</taxon>
        <taxon>Rhipicephalinae</taxon>
        <taxon>Rhipicephalus</taxon>
        <taxon>Boophilus</taxon>
    </lineage>
</organism>
<evidence type="ECO:0000256" key="10">
    <source>
        <dbReference type="ARBA" id="ARBA00023163"/>
    </source>
</evidence>
<evidence type="ECO:0000256" key="11">
    <source>
        <dbReference type="ARBA" id="ARBA00023242"/>
    </source>
</evidence>
<dbReference type="InterPro" id="IPR056520">
    <property type="entry name" value="ARM_KDM8_N"/>
</dbReference>
<keyword evidence="11" id="KW-0539">Nucleus</keyword>
<comment type="cofactor">
    <cofactor evidence="1">
        <name>Fe(2+)</name>
        <dbReference type="ChEBI" id="CHEBI:29033"/>
    </cofactor>
</comment>
<keyword evidence="15" id="KW-0808">Transferase</keyword>
<evidence type="ECO:0000256" key="12">
    <source>
        <dbReference type="ARBA" id="ARBA00023306"/>
    </source>
</evidence>
<evidence type="ECO:0000256" key="13">
    <source>
        <dbReference type="ARBA" id="ARBA00049800"/>
    </source>
</evidence>
<keyword evidence="8" id="KW-0805">Transcription regulation</keyword>
<keyword evidence="7" id="KW-0408">Iron</keyword>
<evidence type="ECO:0000256" key="8">
    <source>
        <dbReference type="ARBA" id="ARBA00023015"/>
    </source>
</evidence>
<keyword evidence="15" id="KW-0489">Methyltransferase</keyword>
<dbReference type="GO" id="GO:0032259">
    <property type="term" value="P:methylation"/>
    <property type="evidence" value="ECO:0007669"/>
    <property type="project" value="UniProtKB-KW"/>
</dbReference>
<protein>
    <recommendedName>
        <fullName evidence="13">JmjC domain-containing protein 5</fullName>
    </recommendedName>
</protein>
<evidence type="ECO:0000256" key="2">
    <source>
        <dbReference type="ARBA" id="ARBA00004123"/>
    </source>
</evidence>
<reference evidence="15" key="1">
    <citation type="submission" date="2019-09" db="EMBL/GenBank/DDBJ databases">
        <title>Organ-specific transcriptomic study of the physiology of the cattle tick, Rhipicephalus microplus.</title>
        <authorList>
            <person name="Tirloni L."/>
            <person name="Braz G."/>
            <person name="Gandara A.C.P."/>
            <person name="Sabadin G.A."/>
            <person name="da Silva R.M."/>
            <person name="Guizzo M.G."/>
            <person name="Machado J.A."/>
            <person name="Costa E.P."/>
            <person name="Gomes H.F."/>
            <person name="Moraes J."/>
            <person name="Mota M.B.S."/>
            <person name="Mesquita R.D."/>
            <person name="Alvarenga P.H."/>
            <person name="Alves F."/>
            <person name="Seixas A."/>
            <person name="da Fonseca R.N."/>
            <person name="Fogaca A."/>
            <person name="Logullo C."/>
            <person name="Tanaka A."/>
            <person name="Daffre S."/>
            <person name="Termignoni C."/>
            <person name="Vaz I.S.Jr."/>
            <person name="Oliveira P.L."/>
            <person name="Ribeiro J.M."/>
        </authorList>
    </citation>
    <scope>NUCLEOTIDE SEQUENCE</scope>
    <source>
        <strain evidence="15">Porto Alegre</strain>
    </source>
</reference>
<comment type="subcellular location">
    <subcellularLocation>
        <location evidence="2">Nucleus</location>
    </subcellularLocation>
</comment>
<keyword evidence="12" id="KW-0131">Cell cycle</keyword>
<dbReference type="PANTHER" id="PTHR12461">
    <property type="entry name" value="HYPOXIA-INDUCIBLE FACTOR 1 ALPHA INHIBITOR-RELATED"/>
    <property type="match status" value="1"/>
</dbReference>
<evidence type="ECO:0000256" key="5">
    <source>
        <dbReference type="ARBA" id="ARBA00022964"/>
    </source>
</evidence>
<dbReference type="Gene3D" id="2.60.120.650">
    <property type="entry name" value="Cupin"/>
    <property type="match status" value="1"/>
</dbReference>
<evidence type="ECO:0000256" key="4">
    <source>
        <dbReference type="ARBA" id="ARBA00022853"/>
    </source>
</evidence>